<reference evidence="32" key="2">
    <citation type="submission" date="2025-08" db="UniProtKB">
        <authorList>
            <consortium name="Ensembl"/>
        </authorList>
    </citation>
    <scope>IDENTIFICATION</scope>
</reference>
<comment type="cofactor">
    <cofactor evidence="2">
        <name>Mg(2+)</name>
        <dbReference type="ChEBI" id="CHEBI:18420"/>
    </cofactor>
</comment>
<evidence type="ECO:0000256" key="30">
    <source>
        <dbReference type="ARBA" id="ARBA00049403"/>
    </source>
</evidence>
<comment type="catalytic activity">
    <reaction evidence="28">
        <text>choloyl-CoA + H2O = S-choloyl-4'-phosphopantetheine + adenosine 3',5'-bisphosphate + 2 H(+)</text>
        <dbReference type="Rhea" id="RHEA:50036"/>
        <dbReference type="ChEBI" id="CHEBI:15377"/>
        <dbReference type="ChEBI" id="CHEBI:15378"/>
        <dbReference type="ChEBI" id="CHEBI:57373"/>
        <dbReference type="ChEBI" id="CHEBI:58343"/>
        <dbReference type="ChEBI" id="CHEBI:132020"/>
    </reaction>
    <physiologicalReaction direction="left-to-right" evidence="28">
        <dbReference type="Rhea" id="RHEA:50037"/>
    </physiologicalReaction>
</comment>
<evidence type="ECO:0000256" key="26">
    <source>
        <dbReference type="ARBA" id="ARBA00048828"/>
    </source>
</evidence>
<evidence type="ECO:0000256" key="1">
    <source>
        <dbReference type="ARBA" id="ARBA00001936"/>
    </source>
</evidence>
<comment type="cofactor">
    <cofactor evidence="1">
        <name>Mn(2+)</name>
        <dbReference type="ChEBI" id="CHEBI:29035"/>
    </cofactor>
</comment>
<comment type="catalytic activity">
    <reaction evidence="27">
        <text>an acyl-CoA + H2O = an acyl-4'-phosphopantetheine + adenosine 3',5'-bisphosphate + 2 H(+)</text>
        <dbReference type="Rhea" id="RHEA:50044"/>
        <dbReference type="ChEBI" id="CHEBI:15377"/>
        <dbReference type="ChEBI" id="CHEBI:15378"/>
        <dbReference type="ChEBI" id="CHEBI:58342"/>
        <dbReference type="ChEBI" id="CHEBI:58343"/>
        <dbReference type="ChEBI" id="CHEBI:132023"/>
    </reaction>
    <physiologicalReaction direction="left-to-right" evidence="27">
        <dbReference type="Rhea" id="RHEA:50045"/>
    </physiologicalReaction>
</comment>
<evidence type="ECO:0000256" key="14">
    <source>
        <dbReference type="ARBA" id="ARBA00047369"/>
    </source>
</evidence>
<dbReference type="FunCoup" id="H2RKH4">
    <property type="interactions" value="112"/>
</dbReference>
<comment type="catalytic activity">
    <reaction evidence="18">
        <text>4,8-dimethylnonanoyl-CoA + H2O = S-(4,8-dimethylnonanoyl)-4'-phosphopantetheine + adenosine 3',5'-bisphosphate + 2 H(+)</text>
        <dbReference type="Rhea" id="RHEA:67524"/>
        <dbReference type="ChEBI" id="CHEBI:15377"/>
        <dbReference type="ChEBI" id="CHEBI:15378"/>
        <dbReference type="ChEBI" id="CHEBI:58343"/>
        <dbReference type="ChEBI" id="CHEBI:77061"/>
        <dbReference type="ChEBI" id="CHEBI:172385"/>
    </reaction>
    <physiologicalReaction direction="left-to-right" evidence="18">
        <dbReference type="Rhea" id="RHEA:67525"/>
    </physiologicalReaction>
</comment>
<keyword evidence="4" id="KW-0479">Metal-binding</keyword>
<evidence type="ECO:0000256" key="24">
    <source>
        <dbReference type="ARBA" id="ARBA00048624"/>
    </source>
</evidence>
<comment type="catalytic activity">
    <reaction evidence="19">
        <text>propanoyl-CoA + H2O = propanoyl-4'-phosphopantetheine + adenosine 3',5'-bisphosphate + 2 H(+)</text>
        <dbReference type="Rhea" id="RHEA:67464"/>
        <dbReference type="ChEBI" id="CHEBI:15377"/>
        <dbReference type="ChEBI" id="CHEBI:15378"/>
        <dbReference type="ChEBI" id="CHEBI:57392"/>
        <dbReference type="ChEBI" id="CHEBI:58343"/>
        <dbReference type="ChEBI" id="CHEBI:172362"/>
    </reaction>
    <physiologicalReaction direction="left-to-right" evidence="19">
        <dbReference type="Rhea" id="RHEA:67465"/>
    </physiologicalReaction>
</comment>
<evidence type="ECO:0000256" key="27">
    <source>
        <dbReference type="ARBA" id="ARBA00048882"/>
    </source>
</evidence>
<dbReference type="GeneTree" id="ENSGT00420000029858"/>
<dbReference type="eggNOG" id="KOG3904">
    <property type="taxonomic scope" value="Eukaryota"/>
</dbReference>
<sequence length="431" mass="49100">MNTALKYWKEAATLILAAGHRRGADCLSSTTLVTATPGSPLDSRSHLPHNPRFDYDILMLQRSSKSGFMPNAYVFPGGVVDSSDFSSEWLDIFKQLVDPPNFGLRNVRQHLETRPPIFATDRVKLGSPIPGEVAFRICALRETFEESGVLLVVSHQEKASLSRSMKDTCASHPLLDNEVKIPSTELSKWRTLVNENPSNFIRMCKELQVLPNIWALHEWSNWLTPVGRYGMSRFDTVFFICCLKDIPHTRHDEKEIVKYQWSTPSQILQSFQAEQFWIAPPQFYELSRMCQLPFLLDLHNFSSKRATEGCEHWLPVLSKDDHNRPVSLLPGDKLYSMDTSGESRQGMSAQDCGLHRMDRSALMIQTVTFDATPQLQIYNIYIDILNDHCVKVSFKCHRIVMVPVWSVSKNRPLMGNVSPKYGVLNHTATMK</sequence>
<dbReference type="Gene3D" id="3.90.79.10">
    <property type="entry name" value="Nucleoside Triphosphate Pyrophosphohydrolase"/>
    <property type="match status" value="1"/>
</dbReference>
<dbReference type="GO" id="GO:0046872">
    <property type="term" value="F:metal ion binding"/>
    <property type="evidence" value="ECO:0007669"/>
    <property type="project" value="UniProtKB-KW"/>
</dbReference>
<gene>
    <name evidence="32" type="primary">nudt19</name>
</gene>
<dbReference type="CDD" id="cd18870">
    <property type="entry name" value="NUDIX_AcylCoAdiphos_Nudt19"/>
    <property type="match status" value="1"/>
</dbReference>
<dbReference type="OMA" id="CLESHMC"/>
<evidence type="ECO:0000256" key="19">
    <source>
        <dbReference type="ARBA" id="ARBA00047666"/>
    </source>
</evidence>
<comment type="catalytic activity">
    <reaction evidence="16">
        <text>hexanoyl-CoA + H2O = hexanoyl-4'-phosphopantetheine + adenosine 3',5'-bisphosphate + 2 H(+)</text>
        <dbReference type="Rhea" id="RHEA:49980"/>
        <dbReference type="ChEBI" id="CHEBI:15377"/>
        <dbReference type="ChEBI" id="CHEBI:15378"/>
        <dbReference type="ChEBI" id="CHEBI:58343"/>
        <dbReference type="ChEBI" id="CHEBI:62620"/>
        <dbReference type="ChEBI" id="CHEBI:132012"/>
    </reaction>
    <physiologicalReaction direction="left-to-right" evidence="16">
        <dbReference type="Rhea" id="RHEA:49981"/>
    </physiologicalReaction>
</comment>
<evidence type="ECO:0000256" key="10">
    <source>
        <dbReference type="ARBA" id="ARBA00044908"/>
    </source>
</evidence>
<evidence type="ECO:0000256" key="8">
    <source>
        <dbReference type="ARBA" id="ARBA00026208"/>
    </source>
</evidence>
<dbReference type="InParanoid" id="H2RKH4"/>
<evidence type="ECO:0000256" key="21">
    <source>
        <dbReference type="ARBA" id="ARBA00047757"/>
    </source>
</evidence>
<comment type="similarity">
    <text evidence="3">Belongs to the Nudix hydrolase family.</text>
</comment>
<evidence type="ECO:0000256" key="11">
    <source>
        <dbReference type="ARBA" id="ARBA00044967"/>
    </source>
</evidence>
<dbReference type="STRING" id="31033.ENSTRUP00000000637"/>
<evidence type="ECO:0000256" key="3">
    <source>
        <dbReference type="ARBA" id="ARBA00005582"/>
    </source>
</evidence>
<evidence type="ECO:0000256" key="22">
    <source>
        <dbReference type="ARBA" id="ARBA00048360"/>
    </source>
</evidence>
<evidence type="ECO:0000313" key="32">
    <source>
        <dbReference type="Ensembl" id="ENSTRUP00000000637.2"/>
    </source>
</evidence>
<name>H2RKH4_TAKRU</name>
<evidence type="ECO:0000256" key="9">
    <source>
        <dbReference type="ARBA" id="ARBA00031193"/>
    </source>
</evidence>
<dbReference type="GO" id="GO:0010945">
    <property type="term" value="F:coenzyme A diphosphatase activity"/>
    <property type="evidence" value="ECO:0007669"/>
    <property type="project" value="UniProtKB-EC"/>
</dbReference>
<accession>H2RKH4</accession>
<comment type="catalytic activity">
    <reaction evidence="25">
        <text>a 5'-end CoA-ribonucleoside in mRNA + H2O = a 5'-end phospho-adenosine-phospho-ribonucleoside in mRNA + (R)-4'-phosphopantetheine + 2 H(+)</text>
        <dbReference type="Rhea" id="RHEA:67592"/>
        <dbReference type="Rhea" id="RHEA-COMP:15719"/>
        <dbReference type="Rhea" id="RHEA-COMP:17276"/>
        <dbReference type="ChEBI" id="CHEBI:15377"/>
        <dbReference type="ChEBI" id="CHEBI:15378"/>
        <dbReference type="ChEBI" id="CHEBI:61723"/>
        <dbReference type="ChEBI" id="CHEBI:144051"/>
        <dbReference type="ChEBI" id="CHEBI:172371"/>
    </reaction>
    <physiologicalReaction direction="left-to-right" evidence="25">
        <dbReference type="Rhea" id="RHEA:67593"/>
    </physiologicalReaction>
</comment>
<dbReference type="PROSITE" id="PS51462">
    <property type="entry name" value="NUDIX"/>
    <property type="match status" value="1"/>
</dbReference>
<evidence type="ECO:0000256" key="29">
    <source>
        <dbReference type="ARBA" id="ARBA00049284"/>
    </source>
</evidence>
<keyword evidence="6" id="KW-0460">Magnesium</keyword>
<dbReference type="EC" id="3.6.1.77" evidence="11"/>
<dbReference type="AlphaFoldDB" id="H2RKH4"/>
<evidence type="ECO:0000256" key="13">
    <source>
        <dbReference type="ARBA" id="ARBA00047289"/>
    </source>
</evidence>
<comment type="catalytic activity">
    <reaction evidence="29">
        <text>butanoyl-CoA + H2O = S-butanoyl-4'-phosphopantetheine + adenosine 3',5'-bisphosphate + 2 H(+)</text>
        <dbReference type="Rhea" id="RHEA:49976"/>
        <dbReference type="ChEBI" id="CHEBI:15377"/>
        <dbReference type="ChEBI" id="CHEBI:15378"/>
        <dbReference type="ChEBI" id="CHEBI:57371"/>
        <dbReference type="ChEBI" id="CHEBI:58343"/>
        <dbReference type="ChEBI" id="CHEBI:132011"/>
    </reaction>
    <physiologicalReaction direction="left-to-right" evidence="29">
        <dbReference type="Rhea" id="RHEA:49977"/>
    </physiologicalReaction>
</comment>
<dbReference type="PANTHER" id="PTHR12318">
    <property type="entry name" value="TESTOSTERONE-REGULATED PROTEIN RP2"/>
    <property type="match status" value="1"/>
</dbReference>
<evidence type="ECO:0000256" key="5">
    <source>
        <dbReference type="ARBA" id="ARBA00022801"/>
    </source>
</evidence>
<proteinExistence type="inferred from homology"/>
<comment type="catalytic activity">
    <reaction evidence="26">
        <text>hexadecanoyl-CoA + H2O = S-hexadecanoyl-4'-phosphopantetheine + adenosine 3',5'-bisphosphate + 2 H(+)</text>
        <dbReference type="Rhea" id="RHEA:50032"/>
        <dbReference type="ChEBI" id="CHEBI:15377"/>
        <dbReference type="ChEBI" id="CHEBI:15378"/>
        <dbReference type="ChEBI" id="CHEBI:57379"/>
        <dbReference type="ChEBI" id="CHEBI:58343"/>
        <dbReference type="ChEBI" id="CHEBI:132018"/>
    </reaction>
    <physiologicalReaction direction="left-to-right" evidence="26">
        <dbReference type="Rhea" id="RHEA:50033"/>
    </physiologicalReaction>
</comment>
<dbReference type="InterPro" id="IPR015797">
    <property type="entry name" value="NUDIX_hydrolase-like_dom_sf"/>
</dbReference>
<evidence type="ECO:0000256" key="6">
    <source>
        <dbReference type="ARBA" id="ARBA00022842"/>
    </source>
</evidence>
<comment type="catalytic activity">
    <reaction evidence="22">
        <text>(9Z,12Z,15Z)-octadecatrienoyl-CoA + H2O = S-(9Z,12Z,15Z-octadecatrienoyl)-4'-phosphopantetheine + adenosine 3',5'-bisphosphate + 2 H(+)</text>
        <dbReference type="Rhea" id="RHEA:67532"/>
        <dbReference type="ChEBI" id="CHEBI:15377"/>
        <dbReference type="ChEBI" id="CHEBI:15378"/>
        <dbReference type="ChEBI" id="CHEBI:58343"/>
        <dbReference type="ChEBI" id="CHEBI:74034"/>
        <dbReference type="ChEBI" id="CHEBI:172386"/>
    </reaction>
    <physiologicalReaction direction="left-to-right" evidence="22">
        <dbReference type="Rhea" id="RHEA:67533"/>
    </physiologicalReaction>
</comment>
<comment type="catalytic activity">
    <reaction evidence="15">
        <text>tetradecanoyl-CoA + H2O = tetradecanoyl-4'-phosphopantetheine + adenosine 3',5'-bisphosphate + 2 H(+)</text>
        <dbReference type="Rhea" id="RHEA:50028"/>
        <dbReference type="ChEBI" id="CHEBI:15377"/>
        <dbReference type="ChEBI" id="CHEBI:15378"/>
        <dbReference type="ChEBI" id="CHEBI:57385"/>
        <dbReference type="ChEBI" id="CHEBI:58343"/>
        <dbReference type="ChEBI" id="CHEBI:132017"/>
    </reaction>
    <physiologicalReaction direction="left-to-right" evidence="15">
        <dbReference type="Rhea" id="RHEA:50029"/>
    </physiologicalReaction>
</comment>
<comment type="catalytic activity">
    <reaction evidence="14">
        <text>malonyl-CoA + H2O = malonyl-4'-phosphopantetheine + adenosine 3',5'-bisphosphate + 2 H(+)</text>
        <dbReference type="Rhea" id="RHEA:67468"/>
        <dbReference type="ChEBI" id="CHEBI:15377"/>
        <dbReference type="ChEBI" id="CHEBI:15378"/>
        <dbReference type="ChEBI" id="CHEBI:57384"/>
        <dbReference type="ChEBI" id="CHEBI:58343"/>
        <dbReference type="ChEBI" id="CHEBI:172363"/>
    </reaction>
    <physiologicalReaction direction="left-to-right" evidence="14">
        <dbReference type="Rhea" id="RHEA:67469"/>
    </physiologicalReaction>
</comment>
<evidence type="ECO:0000256" key="18">
    <source>
        <dbReference type="ARBA" id="ARBA00047584"/>
    </source>
</evidence>
<evidence type="ECO:0000256" key="15">
    <source>
        <dbReference type="ARBA" id="ARBA00047403"/>
    </source>
</evidence>
<keyword evidence="7" id="KW-0464">Manganese</keyword>
<comment type="catalytic activity">
    <reaction evidence="17">
        <text>(6Z)-octenoyl-CoA + H2O = S-(6Z-octenoyl)-4'-phosphopantetheine + adenosine 3',5'-bisphosphate + 2 H(+)</text>
        <dbReference type="Rhea" id="RHEA:67528"/>
        <dbReference type="ChEBI" id="CHEBI:15377"/>
        <dbReference type="ChEBI" id="CHEBI:15378"/>
        <dbReference type="ChEBI" id="CHEBI:58343"/>
        <dbReference type="ChEBI" id="CHEBI:172383"/>
        <dbReference type="ChEBI" id="CHEBI:172384"/>
    </reaction>
    <physiologicalReaction direction="left-to-right" evidence="17">
        <dbReference type="Rhea" id="RHEA:67529"/>
    </physiologicalReaction>
</comment>
<evidence type="ECO:0000256" key="4">
    <source>
        <dbReference type="ARBA" id="ARBA00022723"/>
    </source>
</evidence>
<dbReference type="InterPro" id="IPR039121">
    <property type="entry name" value="NUDT19"/>
</dbReference>
<dbReference type="InterPro" id="IPR000086">
    <property type="entry name" value="NUDIX_hydrolase_dom"/>
</dbReference>
<dbReference type="SUPFAM" id="SSF55811">
    <property type="entry name" value="Nudix"/>
    <property type="match status" value="1"/>
</dbReference>
<evidence type="ECO:0000256" key="7">
    <source>
        <dbReference type="ARBA" id="ARBA00023211"/>
    </source>
</evidence>
<comment type="function">
    <text evidence="12">Fatty acyl-coenzyme A (CoA) diphosphatase that hydrolyzes fatty acyl-CoA to yield acyl-4'-phosphopantetheine and adenosine 3',5'-bisphosphate. Mediates the hydrolysis of a wide range of CoA esters, including choloyl-CoA and branched-chain fatty-acyl-CoA esters and at low substrate concentrations medium and long-chain fatty-acyl-CoA esters are the primary substrates. Highest activity seen with medium-chain acyl-CoA esters and higher rates of activity seen with the unsaturated acyl-CoA esters compared with the saturated esters. Exhibits decapping activity towards dpCoA-capped RNAs in vitro.</text>
</comment>
<evidence type="ECO:0000256" key="16">
    <source>
        <dbReference type="ARBA" id="ARBA00047466"/>
    </source>
</evidence>
<comment type="catalytic activity">
    <reaction evidence="24">
        <text>succinyl-CoA + H2O = succinyl-4'-phosphopantetheine + adenosine 3',5'-bisphosphate + 2 H(+)</text>
        <dbReference type="Rhea" id="RHEA:67472"/>
        <dbReference type="ChEBI" id="CHEBI:15377"/>
        <dbReference type="ChEBI" id="CHEBI:15378"/>
        <dbReference type="ChEBI" id="CHEBI:57292"/>
        <dbReference type="ChEBI" id="CHEBI:58343"/>
        <dbReference type="ChEBI" id="CHEBI:172364"/>
    </reaction>
    <physiologicalReaction direction="left-to-right" evidence="24">
        <dbReference type="Rhea" id="RHEA:67473"/>
    </physiologicalReaction>
</comment>
<reference evidence="32 33" key="1">
    <citation type="journal article" date="2011" name="Genome Biol. Evol.">
        <title>Integration of the genetic map and genome assembly of fugu facilitates insights into distinct features of genome evolution in teleosts and mammals.</title>
        <authorList>
            <person name="Kai W."/>
            <person name="Kikuchi K."/>
            <person name="Tohari S."/>
            <person name="Chew A.K."/>
            <person name="Tay A."/>
            <person name="Fujiwara A."/>
            <person name="Hosoya S."/>
            <person name="Suetake H."/>
            <person name="Naruse K."/>
            <person name="Brenner S."/>
            <person name="Suzuki Y."/>
            <person name="Venkatesh B."/>
        </authorList>
    </citation>
    <scope>NUCLEOTIDE SEQUENCE [LARGE SCALE GENOMIC DNA]</scope>
</reference>
<comment type="catalytic activity">
    <reaction evidence="30">
        <text>(9Z)-hexadecenoyl-CoA + H2O = S-(9Z-hexadecenoyl)-4'-phosphopantetheine + adenosine 3',5'-bisphosphate + 2 H(+)</text>
        <dbReference type="Rhea" id="RHEA:67540"/>
        <dbReference type="ChEBI" id="CHEBI:15377"/>
        <dbReference type="ChEBI" id="CHEBI:15378"/>
        <dbReference type="ChEBI" id="CHEBI:58343"/>
        <dbReference type="ChEBI" id="CHEBI:61540"/>
        <dbReference type="ChEBI" id="CHEBI:172388"/>
    </reaction>
    <physiologicalReaction direction="left-to-right" evidence="30">
        <dbReference type="Rhea" id="RHEA:67541"/>
    </physiologicalReaction>
</comment>
<evidence type="ECO:0000259" key="31">
    <source>
        <dbReference type="PROSITE" id="PS51462"/>
    </source>
</evidence>
<comment type="catalytic activity">
    <reaction evidence="21">
        <text>dodecanoyl-CoA + H2O = S-dodecanoyl-4'-phosphopantetheine + adenosine 3',5'-bisphosphate + 2 H(+)</text>
        <dbReference type="Rhea" id="RHEA:50024"/>
        <dbReference type="ChEBI" id="CHEBI:15377"/>
        <dbReference type="ChEBI" id="CHEBI:15378"/>
        <dbReference type="ChEBI" id="CHEBI:57375"/>
        <dbReference type="ChEBI" id="CHEBI:58343"/>
        <dbReference type="ChEBI" id="CHEBI:132015"/>
    </reaction>
    <physiologicalReaction direction="left-to-right" evidence="21">
        <dbReference type="Rhea" id="RHEA:50025"/>
    </physiologicalReaction>
</comment>
<evidence type="ECO:0000256" key="12">
    <source>
        <dbReference type="ARBA" id="ARBA00045809"/>
    </source>
</evidence>
<reference evidence="32" key="3">
    <citation type="submission" date="2025-09" db="UniProtKB">
        <authorList>
            <consortium name="Ensembl"/>
        </authorList>
    </citation>
    <scope>IDENTIFICATION</scope>
</reference>
<comment type="catalytic activity">
    <reaction evidence="13">
        <text>octanoyl-CoA + H2O = S-octanoyl-4'-phosphopantetheine + adenosine 3',5'-bisphosphate + 2 H(+)</text>
        <dbReference type="Rhea" id="RHEA:50016"/>
        <dbReference type="ChEBI" id="CHEBI:15377"/>
        <dbReference type="ChEBI" id="CHEBI:15378"/>
        <dbReference type="ChEBI" id="CHEBI:57386"/>
        <dbReference type="ChEBI" id="CHEBI:58343"/>
        <dbReference type="ChEBI" id="CHEBI:132013"/>
    </reaction>
    <physiologicalReaction direction="left-to-right" evidence="13">
        <dbReference type="Rhea" id="RHEA:50017"/>
    </physiologicalReaction>
</comment>
<dbReference type="PANTHER" id="PTHR12318:SF0">
    <property type="entry name" value="ACYL-COENZYME A DIPHOSPHATASE NUDT19"/>
    <property type="match status" value="1"/>
</dbReference>
<evidence type="ECO:0000256" key="17">
    <source>
        <dbReference type="ARBA" id="ARBA00047511"/>
    </source>
</evidence>
<comment type="catalytic activity">
    <reaction evidence="10">
        <text>CoA + H2O = (R)-4'-phosphopantetheine + adenosine 3',5'-bisphosphate + 2 H(+)</text>
        <dbReference type="Rhea" id="RHEA:64988"/>
        <dbReference type="ChEBI" id="CHEBI:15377"/>
        <dbReference type="ChEBI" id="CHEBI:15378"/>
        <dbReference type="ChEBI" id="CHEBI:57287"/>
        <dbReference type="ChEBI" id="CHEBI:58343"/>
        <dbReference type="ChEBI" id="CHEBI:61723"/>
        <dbReference type="EC" id="3.6.1.77"/>
    </reaction>
    <physiologicalReaction direction="left-to-right" evidence="10">
        <dbReference type="Rhea" id="RHEA:64989"/>
    </physiologicalReaction>
</comment>
<evidence type="ECO:0000256" key="25">
    <source>
        <dbReference type="ARBA" id="ARBA00048667"/>
    </source>
</evidence>
<dbReference type="GO" id="GO:0005739">
    <property type="term" value="C:mitochondrion"/>
    <property type="evidence" value="ECO:0007669"/>
    <property type="project" value="TreeGrafter"/>
</dbReference>
<organism evidence="32 33">
    <name type="scientific">Takifugu rubripes</name>
    <name type="common">Japanese pufferfish</name>
    <name type="synonym">Fugu rubripes</name>
    <dbReference type="NCBI Taxonomy" id="31033"/>
    <lineage>
        <taxon>Eukaryota</taxon>
        <taxon>Metazoa</taxon>
        <taxon>Chordata</taxon>
        <taxon>Craniata</taxon>
        <taxon>Vertebrata</taxon>
        <taxon>Euteleostomi</taxon>
        <taxon>Actinopterygii</taxon>
        <taxon>Neopterygii</taxon>
        <taxon>Teleostei</taxon>
        <taxon>Neoteleostei</taxon>
        <taxon>Acanthomorphata</taxon>
        <taxon>Eupercaria</taxon>
        <taxon>Tetraodontiformes</taxon>
        <taxon>Tetradontoidea</taxon>
        <taxon>Tetraodontidae</taxon>
        <taxon>Takifugu</taxon>
    </lineage>
</organism>
<evidence type="ECO:0000256" key="20">
    <source>
        <dbReference type="ARBA" id="ARBA00047708"/>
    </source>
</evidence>
<keyword evidence="5" id="KW-0378">Hydrolase</keyword>
<dbReference type="Proteomes" id="UP000005226">
    <property type="component" value="Chromosome 13"/>
</dbReference>
<comment type="catalytic activity">
    <reaction evidence="20">
        <text>(9Z,12Z)-octadecadienoyl-CoA + H2O = S-(9Z,12Z-octadecadienoyl)-4'-phosphopantetheine + adenosine 3',5'-bisphosphate + 2 H(+)</text>
        <dbReference type="Rhea" id="RHEA:67536"/>
        <dbReference type="ChEBI" id="CHEBI:15377"/>
        <dbReference type="ChEBI" id="CHEBI:15378"/>
        <dbReference type="ChEBI" id="CHEBI:57383"/>
        <dbReference type="ChEBI" id="CHEBI:58343"/>
        <dbReference type="ChEBI" id="CHEBI:172387"/>
    </reaction>
    <physiologicalReaction direction="left-to-right" evidence="20">
        <dbReference type="Rhea" id="RHEA:67537"/>
    </physiologicalReaction>
</comment>
<evidence type="ECO:0000256" key="2">
    <source>
        <dbReference type="ARBA" id="ARBA00001946"/>
    </source>
</evidence>
<dbReference type="Ensembl" id="ENSTRUT00000000640.3">
    <property type="protein sequence ID" value="ENSTRUP00000000637.2"/>
    <property type="gene ID" value="ENSTRUG00000000289.3"/>
</dbReference>
<protein>
    <recommendedName>
        <fullName evidence="8">Acyl-coenzyme A diphosphatase NUDT19</fullName>
        <ecNumber evidence="11">3.6.1.77</ecNumber>
    </recommendedName>
    <alternativeName>
        <fullName evidence="9">Nucleoside diphosphate-linked moiety X motif 19</fullName>
    </alternativeName>
</protein>
<evidence type="ECO:0000256" key="23">
    <source>
        <dbReference type="ARBA" id="ARBA00048413"/>
    </source>
</evidence>
<evidence type="ECO:0000256" key="28">
    <source>
        <dbReference type="ARBA" id="ARBA00048961"/>
    </source>
</evidence>
<feature type="domain" description="Nudix hydrolase" evidence="31">
    <location>
        <begin position="39"/>
        <end position="284"/>
    </location>
</feature>
<evidence type="ECO:0000313" key="33">
    <source>
        <dbReference type="Proteomes" id="UP000005226"/>
    </source>
</evidence>
<comment type="catalytic activity">
    <reaction evidence="23">
        <text>(9Z)-tetradecenoyl-CoA + H2O = S-(9Z-tetradecenoyl)-4'-phosphopantetheine + adenosine 3',5'-bisphosphate + 2 H(+)</text>
        <dbReference type="Rhea" id="RHEA:67544"/>
        <dbReference type="ChEBI" id="CHEBI:15377"/>
        <dbReference type="ChEBI" id="CHEBI:15378"/>
        <dbReference type="ChEBI" id="CHEBI:58343"/>
        <dbReference type="ChEBI" id="CHEBI:65060"/>
        <dbReference type="ChEBI" id="CHEBI:172389"/>
    </reaction>
    <physiologicalReaction direction="left-to-right" evidence="23">
        <dbReference type="Rhea" id="RHEA:67545"/>
    </physiologicalReaction>
</comment>
<keyword evidence="33" id="KW-1185">Reference proteome</keyword>